<gene>
    <name evidence="1" type="ORF">ACR52_06825</name>
</gene>
<dbReference type="PATRIC" id="fig|1674920.3.peg.4180"/>
<dbReference type="EMBL" id="LFMW01000004">
    <property type="protein sequence ID" value="KMT56085.1"/>
    <property type="molecule type" value="Genomic_DNA"/>
</dbReference>
<dbReference type="AlphaFoldDB" id="A0A0J8G0V1"/>
<dbReference type="Proteomes" id="UP000037551">
    <property type="component" value="Unassembled WGS sequence"/>
</dbReference>
<evidence type="ECO:0000313" key="1">
    <source>
        <dbReference type="EMBL" id="KMT56085.1"/>
    </source>
</evidence>
<evidence type="ECO:0000313" key="2">
    <source>
        <dbReference type="Proteomes" id="UP000037551"/>
    </source>
</evidence>
<comment type="caution">
    <text evidence="1">The sequence shown here is derived from an EMBL/GenBank/DDBJ whole genome shotgun (WGS) entry which is preliminary data.</text>
</comment>
<accession>A0A0J8G0V1</accession>
<proteinExistence type="predicted"/>
<organism evidence="1 2">
    <name type="scientific">Pseudomonas fildesensis</name>
    <dbReference type="NCBI Taxonomy" id="1674920"/>
    <lineage>
        <taxon>Bacteria</taxon>
        <taxon>Pseudomonadati</taxon>
        <taxon>Pseudomonadota</taxon>
        <taxon>Gammaproteobacteria</taxon>
        <taxon>Pseudomonadales</taxon>
        <taxon>Pseudomonadaceae</taxon>
        <taxon>Pseudomonas</taxon>
    </lineage>
</organism>
<name>A0A0J8G0V1_9PSED</name>
<protein>
    <submittedName>
        <fullName evidence="1">Uncharacterized protein</fullName>
    </submittedName>
</protein>
<keyword evidence="2" id="KW-1185">Reference proteome</keyword>
<reference evidence="1 2" key="1">
    <citation type="submission" date="2015-06" db="EMBL/GenBank/DDBJ databases">
        <title>Draft genome sequence of an Antarctic Pseudomonas sp. strain KG01 with full potential for biotechnological applications.</title>
        <authorList>
            <person name="Pavlov M.S."/>
            <person name="Lira F."/>
            <person name="Martinez J.L."/>
            <person name="Marshall S.H."/>
        </authorList>
    </citation>
    <scope>NUCLEOTIDE SEQUENCE [LARGE SCALE GENOMIC DNA]</scope>
    <source>
        <strain evidence="1 2">KG01</strain>
    </source>
</reference>
<sequence>MTGEQEILMNDSTPNFTPEDFKAARSSVKAGLNRAEIHYTLGDKPFDFITDGVSGGSSQTLIFEGTGVATAWRYPGGLKEGSNSFLFKQLLNAVFYASSFDTYTQVLEGRLDVGVKITQDADEETAEITGTITDAEFGKVTDEGDVPSTVTVNGTFTYFVSAPL</sequence>